<sequence>MEELDKDNIQQPAGGQEIDLVELAARLWRERRRIMRWCMWGAFAGLVIAFSIPKEYTVEVKLAPEVQGNMGARGSLGALASMASINMGSMNSTDAMSPELYPDIVQSVPFMTELFGVEVTDEEGGATMPLAEYVTEELRSPWWSVVVKAPFKAIGWVIDLFRKEEPEGAGGTDPFRLTEEEDEVVQSLQERVTTNVDRKTLVVSLSVTMQDPLVAATLTDTVMRNLQEHITRYRTEKARVDLEFTQRLYDEAQQKYYDAQSRYAR</sequence>
<dbReference type="InterPro" id="IPR050445">
    <property type="entry name" value="Bact_polysacc_biosynth/exp"/>
</dbReference>
<evidence type="ECO:0000256" key="4">
    <source>
        <dbReference type="ARBA" id="ARBA00022989"/>
    </source>
</evidence>
<keyword evidence="4 7" id="KW-1133">Transmembrane helix</keyword>
<evidence type="ECO:0000256" key="6">
    <source>
        <dbReference type="SAM" id="Coils"/>
    </source>
</evidence>
<dbReference type="GO" id="GO:0005886">
    <property type="term" value="C:plasma membrane"/>
    <property type="evidence" value="ECO:0007669"/>
    <property type="project" value="UniProtKB-SubCell"/>
</dbReference>
<dbReference type="RefSeq" id="WP_229119373.1">
    <property type="nucleotide sequence ID" value="NZ_JADNKL010000094.1"/>
</dbReference>
<evidence type="ECO:0000256" key="3">
    <source>
        <dbReference type="ARBA" id="ARBA00022692"/>
    </source>
</evidence>
<dbReference type="GO" id="GO:0004713">
    <property type="term" value="F:protein tyrosine kinase activity"/>
    <property type="evidence" value="ECO:0007669"/>
    <property type="project" value="TreeGrafter"/>
</dbReference>
<evidence type="ECO:0000313" key="10">
    <source>
        <dbReference type="Proteomes" id="UP001217776"/>
    </source>
</evidence>
<dbReference type="Proteomes" id="UP001217776">
    <property type="component" value="Unassembled WGS sequence"/>
</dbReference>
<dbReference type="Pfam" id="PF02706">
    <property type="entry name" value="Wzz"/>
    <property type="match status" value="1"/>
</dbReference>
<evidence type="ECO:0000256" key="5">
    <source>
        <dbReference type="ARBA" id="ARBA00023136"/>
    </source>
</evidence>
<evidence type="ECO:0000313" key="9">
    <source>
        <dbReference type="EMBL" id="MDC2239716.1"/>
    </source>
</evidence>
<reference evidence="9" key="1">
    <citation type="submission" date="2022-10" db="EMBL/GenBank/DDBJ databases">
        <title>Human gut microbiome strain richness.</title>
        <authorList>
            <person name="Chen-Liaw A."/>
        </authorList>
    </citation>
    <scope>NUCLEOTIDE SEQUENCE</scope>
    <source>
        <strain evidence="9">1001283st1_A3_1001283B150304_161114</strain>
    </source>
</reference>
<proteinExistence type="predicted"/>
<dbReference type="InterPro" id="IPR003856">
    <property type="entry name" value="LPS_length_determ_N"/>
</dbReference>
<protein>
    <submittedName>
        <fullName evidence="9">Wzz/FepE/Etk N-terminal domain-containing protein</fullName>
    </submittedName>
</protein>
<organism evidence="9 10">
    <name type="scientific">Bacteroides thetaiotaomicron</name>
    <dbReference type="NCBI Taxonomy" id="818"/>
    <lineage>
        <taxon>Bacteria</taxon>
        <taxon>Pseudomonadati</taxon>
        <taxon>Bacteroidota</taxon>
        <taxon>Bacteroidia</taxon>
        <taxon>Bacteroidales</taxon>
        <taxon>Bacteroidaceae</taxon>
        <taxon>Bacteroides</taxon>
    </lineage>
</organism>
<evidence type="ECO:0000256" key="2">
    <source>
        <dbReference type="ARBA" id="ARBA00022475"/>
    </source>
</evidence>
<keyword evidence="5 7" id="KW-0472">Membrane</keyword>
<gene>
    <name evidence="9" type="ORF">PO127_28680</name>
</gene>
<comment type="subcellular location">
    <subcellularLocation>
        <location evidence="1">Cell membrane</location>
        <topology evidence="1">Multi-pass membrane protein</topology>
    </subcellularLocation>
</comment>
<evidence type="ECO:0000256" key="1">
    <source>
        <dbReference type="ARBA" id="ARBA00004651"/>
    </source>
</evidence>
<keyword evidence="2" id="KW-1003">Cell membrane</keyword>
<name>A0AAP3WIP8_BACT4</name>
<feature type="domain" description="Polysaccharide chain length determinant N-terminal" evidence="8">
    <location>
        <begin position="16"/>
        <end position="72"/>
    </location>
</feature>
<dbReference type="AlphaFoldDB" id="A0AAP3WIP8"/>
<keyword evidence="6" id="KW-0175">Coiled coil</keyword>
<dbReference type="PANTHER" id="PTHR32309">
    <property type="entry name" value="TYROSINE-PROTEIN KINASE"/>
    <property type="match status" value="1"/>
</dbReference>
<keyword evidence="3 7" id="KW-0812">Transmembrane</keyword>
<feature type="transmembrane region" description="Helical" evidence="7">
    <location>
        <begin position="34"/>
        <end position="52"/>
    </location>
</feature>
<accession>A0AAP3WIP8</accession>
<evidence type="ECO:0000259" key="8">
    <source>
        <dbReference type="Pfam" id="PF02706"/>
    </source>
</evidence>
<dbReference type="EMBL" id="JAQNVG010000165">
    <property type="protein sequence ID" value="MDC2239716.1"/>
    <property type="molecule type" value="Genomic_DNA"/>
</dbReference>
<dbReference type="PANTHER" id="PTHR32309:SF13">
    <property type="entry name" value="FERRIC ENTEROBACTIN TRANSPORT PROTEIN FEPE"/>
    <property type="match status" value="1"/>
</dbReference>
<feature type="non-terminal residue" evidence="9">
    <location>
        <position position="265"/>
    </location>
</feature>
<evidence type="ECO:0000256" key="7">
    <source>
        <dbReference type="SAM" id="Phobius"/>
    </source>
</evidence>
<comment type="caution">
    <text evidence="9">The sequence shown here is derived from an EMBL/GenBank/DDBJ whole genome shotgun (WGS) entry which is preliminary data.</text>
</comment>
<feature type="coiled-coil region" evidence="6">
    <location>
        <begin position="223"/>
        <end position="255"/>
    </location>
</feature>